<evidence type="ECO:0000256" key="1">
    <source>
        <dbReference type="SAM" id="SignalP"/>
    </source>
</evidence>
<proteinExistence type="predicted"/>
<reference evidence="2 3" key="1">
    <citation type="journal article" date="2011" name="Stand. Genomic Sci.">
        <title>Complete genome sequence of 'Thioalkalivibrio sulfidophilus' HL-EbGr7.</title>
        <authorList>
            <person name="Muyzer G."/>
            <person name="Sorokin D.Y."/>
            <person name="Mavromatis K."/>
            <person name="Lapidus A."/>
            <person name="Clum A."/>
            <person name="Ivanova N."/>
            <person name="Pati A."/>
            <person name="d'Haeseleer P."/>
            <person name="Woyke T."/>
            <person name="Kyrpides N.C."/>
        </authorList>
    </citation>
    <scope>NUCLEOTIDE SEQUENCE [LARGE SCALE GENOMIC DNA]</scope>
    <source>
        <strain evidence="2 3">HL-EbGR7</strain>
    </source>
</reference>
<dbReference type="KEGG" id="tgr:Tgr7_0072"/>
<dbReference type="Proteomes" id="UP000002383">
    <property type="component" value="Chromosome"/>
</dbReference>
<accession>B8GTB6</accession>
<feature type="chain" id="PRO_5002870497" evidence="1">
    <location>
        <begin position="34"/>
        <end position="396"/>
    </location>
</feature>
<dbReference type="STRING" id="396588.Tgr7_0072"/>
<evidence type="ECO:0000313" key="2">
    <source>
        <dbReference type="EMBL" id="ACL71176.1"/>
    </source>
</evidence>
<organism evidence="2 3">
    <name type="scientific">Thioalkalivibrio sulfidiphilus (strain HL-EbGR7)</name>
    <dbReference type="NCBI Taxonomy" id="396588"/>
    <lineage>
        <taxon>Bacteria</taxon>
        <taxon>Pseudomonadati</taxon>
        <taxon>Pseudomonadota</taxon>
        <taxon>Gammaproteobacteria</taxon>
        <taxon>Chromatiales</taxon>
        <taxon>Ectothiorhodospiraceae</taxon>
        <taxon>Thioalkalivibrio</taxon>
    </lineage>
</organism>
<dbReference type="eggNOG" id="COG3746">
    <property type="taxonomic scope" value="Bacteria"/>
</dbReference>
<sequence length="396" mass="44850" precursor="true">MQIGKLVQGFKPKRLTTALAMMAIAAGPAAVQAGPTIMYGDEGFLTLNYELQIWSQYRDFRSAENDGDSYDTFLRRNRITVLGQYNDYVGFYAQLEAGNDSRYGNDERPVYYRDAYITFDWDDSLRFIVGRFKNTFSRENLEACLEPLTLDRGIISYTPFGGTRDTGIAMWGNLADARVQYRLMVSDGREGDNVPSDTPRITARAHYSFFDPEFSYGYRGTYLGTQRVLTIGAAYDYQADAVYGNLPGRTDKQDYSAWTVDLFYEQPLEAGTLTLSGAYFDYSVNGALKGDELLVDNTVTPTAEMTGYYVKAGWLFPQRIGIGRLQVFARHEASDYDRNDDFFDQTINAVGANYYLDGQQLKLTFEYADVSFDAQHPTINSLRDHKQATLGFQLLF</sequence>
<gene>
    <name evidence="2" type="ordered locus">Tgr7_0072</name>
</gene>
<dbReference type="InterPro" id="IPR023614">
    <property type="entry name" value="Porin_dom_sf"/>
</dbReference>
<evidence type="ECO:0000313" key="3">
    <source>
        <dbReference type="Proteomes" id="UP000002383"/>
    </source>
</evidence>
<protein>
    <submittedName>
        <fullName evidence="2">Phosphate-selective porin O and P</fullName>
    </submittedName>
</protein>
<dbReference type="Pfam" id="PF07396">
    <property type="entry name" value="Porin_O_P"/>
    <property type="match status" value="1"/>
</dbReference>
<dbReference type="RefSeq" id="WP_012636665.1">
    <property type="nucleotide sequence ID" value="NC_011901.1"/>
</dbReference>
<name>B8GTB6_THISH</name>
<feature type="signal peptide" evidence="1">
    <location>
        <begin position="1"/>
        <end position="33"/>
    </location>
</feature>
<dbReference type="HOGENOM" id="CLU_695843_0_0_6"/>
<dbReference type="Gene3D" id="2.40.160.10">
    <property type="entry name" value="Porin"/>
    <property type="match status" value="1"/>
</dbReference>
<dbReference type="InterPro" id="IPR010870">
    <property type="entry name" value="Porin_O/P"/>
</dbReference>
<dbReference type="AlphaFoldDB" id="B8GTB6"/>
<dbReference type="EMBL" id="CP001339">
    <property type="protein sequence ID" value="ACL71176.1"/>
    <property type="molecule type" value="Genomic_DNA"/>
</dbReference>
<dbReference type="NCBIfam" id="NF040900">
    <property type="entry name" value="porin_ExtI"/>
    <property type="match status" value="1"/>
</dbReference>
<dbReference type="OrthoDB" id="9771991at2"/>
<keyword evidence="3" id="KW-1185">Reference proteome</keyword>
<keyword evidence="1" id="KW-0732">Signal</keyword>
<dbReference type="SUPFAM" id="SSF56935">
    <property type="entry name" value="Porins"/>
    <property type="match status" value="1"/>
</dbReference>